<dbReference type="InterPro" id="IPR000185">
    <property type="entry name" value="SecA"/>
</dbReference>
<dbReference type="PANTHER" id="PTHR30612:SF0">
    <property type="entry name" value="CHLOROPLAST PROTEIN-TRANSPORTING ATPASE"/>
    <property type="match status" value="1"/>
</dbReference>
<feature type="domain" description="Helicase C-terminal" evidence="1">
    <location>
        <begin position="1136"/>
        <end position="1317"/>
    </location>
</feature>
<dbReference type="GO" id="GO:0017038">
    <property type="term" value="P:protein import"/>
    <property type="evidence" value="ECO:0007669"/>
    <property type="project" value="InterPro"/>
</dbReference>
<evidence type="ECO:0000313" key="3">
    <source>
        <dbReference type="EMBL" id="CAF3589997.1"/>
    </source>
</evidence>
<dbReference type="Proteomes" id="UP000663881">
    <property type="component" value="Unassembled WGS sequence"/>
</dbReference>
<comment type="caution">
    <text evidence="3">The sequence shown here is derived from an EMBL/GenBank/DDBJ whole genome shotgun (WGS) entry which is preliminary data.</text>
</comment>
<dbReference type="Gene3D" id="3.40.50.300">
    <property type="entry name" value="P-loop containing nucleotide triphosphate hydrolases"/>
    <property type="match status" value="2"/>
</dbReference>
<dbReference type="PROSITE" id="PS51194">
    <property type="entry name" value="HELICASE_CTER"/>
    <property type="match status" value="1"/>
</dbReference>
<reference evidence="3" key="1">
    <citation type="submission" date="2021-02" db="EMBL/GenBank/DDBJ databases">
        <authorList>
            <person name="Nowell W R."/>
        </authorList>
    </citation>
    <scope>NUCLEOTIDE SEQUENCE</scope>
</reference>
<evidence type="ECO:0000259" key="1">
    <source>
        <dbReference type="PROSITE" id="PS51194"/>
    </source>
</evidence>
<dbReference type="GO" id="GO:0016020">
    <property type="term" value="C:membrane"/>
    <property type="evidence" value="ECO:0007669"/>
    <property type="project" value="InterPro"/>
</dbReference>
<dbReference type="EMBL" id="CAJNON010000096">
    <property type="protein sequence ID" value="CAF0958726.1"/>
    <property type="molecule type" value="Genomic_DNA"/>
</dbReference>
<protein>
    <recommendedName>
        <fullName evidence="1">Helicase C-terminal domain-containing protein</fullName>
    </recommendedName>
</protein>
<dbReference type="Proteomes" id="UP000663891">
    <property type="component" value="Unassembled WGS sequence"/>
</dbReference>
<gene>
    <name evidence="3" type="ORF">OKA104_LOCUS6062</name>
    <name evidence="2" type="ORF">VCS650_LOCUS12480</name>
</gene>
<proteinExistence type="predicted"/>
<dbReference type="GO" id="GO:0006886">
    <property type="term" value="P:intracellular protein transport"/>
    <property type="evidence" value="ECO:0007669"/>
    <property type="project" value="InterPro"/>
</dbReference>
<dbReference type="InterPro" id="IPR001650">
    <property type="entry name" value="Helicase_C-like"/>
</dbReference>
<dbReference type="SUPFAM" id="SSF52540">
    <property type="entry name" value="P-loop containing nucleoside triphosphate hydrolases"/>
    <property type="match status" value="1"/>
</dbReference>
<dbReference type="Pfam" id="PF07517">
    <property type="entry name" value="SecA_DEAD"/>
    <property type="match status" value="1"/>
</dbReference>
<organism evidence="3 4">
    <name type="scientific">Adineta steineri</name>
    <dbReference type="NCBI Taxonomy" id="433720"/>
    <lineage>
        <taxon>Eukaryota</taxon>
        <taxon>Metazoa</taxon>
        <taxon>Spiralia</taxon>
        <taxon>Gnathifera</taxon>
        <taxon>Rotifera</taxon>
        <taxon>Eurotatoria</taxon>
        <taxon>Bdelloidea</taxon>
        <taxon>Adinetida</taxon>
        <taxon>Adinetidae</taxon>
        <taxon>Adineta</taxon>
    </lineage>
</organism>
<dbReference type="InterPro" id="IPR011115">
    <property type="entry name" value="SecA_DEAD"/>
</dbReference>
<sequence length="1351" mass="159340">MAQPSALTGETSSIVTELQNLFSGKHPNRKKMETLILNFQSVQNLLSQLPDMISKYERQGKKIDQQREFVEILKKFKNIIEGNINKSIYDPEILLVINYLILAIRQGYELFLNHGQTLEEINKIIEKEISFGNKKEIGTLIIRSIEMKIPKEIYFDQKDPNNDERKLVIIMKFYDYFVQYVLYIRESLDDMLNDENYRSKLDKLQAILLNTKPSNIEDYFLKLKSRMITKRGYSTEILLEYLVKNENVHINVSNRSDYYCEHLNEIFAKPLKKKSIDSLSNLVFKLQDNSFEHLCEKLIENNDVFQSIYNIGIDLYLIETRKIMDAKEKKQNTHFYPDALENREQLKRKFKLFLLVSLGKATLIKIRDSIINEGNAKGTYLILADIYGLRIQHLDFSDEIINVKYCFNHYFFKSLSYHELDDVNVFSECIRLLFYIHTCEDRDKLHYQNEKTHRNKLLELKESFLKTIKNDNRRKLNDLIEIFKVMINIQSFESRLKYVTSAINSLEQNDDINVKVFVLKEFLGHQDAKKEICLRLAQSFNIDLMKHISDNKQEILTKLRNFNSNFDSFIKYLEKSELEFNIEKELTPGLSIPYYLSAILADDPKYNIKIVGYNEETNEIAMSILFKVFTCSSENDKEVFLKNQNSIHQEFNQLYQSVKKLIEFYNVSGNAEINKKLRGRSIKHILHGFSGTHQKSLAKRNEYARTIIDNFINYNLKQIDQIIESTESDTEVLNLFDVFMKRNASDDLERWAKNTGELRDQINFLHAHHHYKETNFNEWYQNWNSNESFNIIQNNREKVKKDLQTHHKAFELINIKYLQHNQIGALTLIYDYLTDESKKNSNLFIKIGTGQGKSLTIAETARQLVQNNPGPQKPKVFVVTCYDHLAKRDHDNYQKYYQYFNISTMYCSSESSTKDFSNSDVIYADLNTYFTVLRKEGHNALIDGTSIELPKISNTVLIMDEFDSLIIDSDELLQYVYDFEVRITNPNVNFDKKEDLVELFDSTFIRNCNSKFSNIFDHWFESKLSHKRKEDNNQHQKKVQDSLGKDSTMAQSLLNYLKNEKKAHFVHYFLDALVFYSQFKQVIGFSGSIEKEHINKFQRLFNNKVSHYYDIPPFFGPGNSQQNRTFVNDPGQVRENTQEFLDEIREEIKQRYRQQPILIFADSYKEHDVDESDYDGILKMLKEAQNTFLHDRKIIEINTEKHIAENIHKIGKLDSITLATRIIGRGADIKVDKCIKKGLHLLLTYYPPRENIYIQMLGRTARQDESGSYSIITRQHRNFTPVRDVAVNSRDEKMHNITEYFYRNYHRCSNKRNARLKWPLLSELLKNLSKSEIEKYSLAVLEEFVNDNILK</sequence>
<dbReference type="GO" id="GO:0005524">
    <property type="term" value="F:ATP binding"/>
    <property type="evidence" value="ECO:0007669"/>
    <property type="project" value="InterPro"/>
</dbReference>
<dbReference type="EMBL" id="CAJOAY010000219">
    <property type="protein sequence ID" value="CAF3589997.1"/>
    <property type="molecule type" value="Genomic_DNA"/>
</dbReference>
<dbReference type="GO" id="GO:0006605">
    <property type="term" value="P:protein targeting"/>
    <property type="evidence" value="ECO:0007669"/>
    <property type="project" value="InterPro"/>
</dbReference>
<evidence type="ECO:0000313" key="2">
    <source>
        <dbReference type="EMBL" id="CAF0958726.1"/>
    </source>
</evidence>
<dbReference type="PANTHER" id="PTHR30612">
    <property type="entry name" value="SECA INNER MEMBRANE COMPONENT OF SEC PROTEIN SECRETION SYSTEM"/>
    <property type="match status" value="1"/>
</dbReference>
<dbReference type="OrthoDB" id="10050298at2759"/>
<dbReference type="InterPro" id="IPR027417">
    <property type="entry name" value="P-loop_NTPase"/>
</dbReference>
<name>A0A818MIV9_9BILA</name>
<evidence type="ECO:0000313" key="4">
    <source>
        <dbReference type="Proteomes" id="UP000663881"/>
    </source>
</evidence>
<accession>A0A818MIV9</accession>